<feature type="transmembrane region" description="Helical" evidence="7">
    <location>
        <begin position="100"/>
        <end position="120"/>
    </location>
</feature>
<evidence type="ECO:0000313" key="10">
    <source>
        <dbReference type="EMBL" id="UNY98813.1"/>
    </source>
</evidence>
<keyword evidence="11" id="KW-1185">Reference proteome</keyword>
<evidence type="ECO:0000259" key="9">
    <source>
        <dbReference type="Pfam" id="PF20216"/>
    </source>
</evidence>
<dbReference type="Proteomes" id="UP000829476">
    <property type="component" value="Chromosome"/>
</dbReference>
<dbReference type="RefSeq" id="WP_242937219.1">
    <property type="nucleotide sequence ID" value="NZ_CP094326.1"/>
</dbReference>
<evidence type="ECO:0000256" key="7">
    <source>
        <dbReference type="SAM" id="Phobius"/>
    </source>
</evidence>
<evidence type="ECO:0000259" key="8">
    <source>
        <dbReference type="Pfam" id="PF01694"/>
    </source>
</evidence>
<organism evidence="10 11">
    <name type="scientific">Zhouia spongiae</name>
    <dbReference type="NCBI Taxonomy" id="2202721"/>
    <lineage>
        <taxon>Bacteria</taxon>
        <taxon>Pseudomonadati</taxon>
        <taxon>Bacteroidota</taxon>
        <taxon>Flavobacteriia</taxon>
        <taxon>Flavobacteriales</taxon>
        <taxon>Flavobacteriaceae</taxon>
        <taxon>Zhouia</taxon>
    </lineage>
</organism>
<keyword evidence="5 7" id="KW-1133">Transmembrane helix</keyword>
<dbReference type="Pfam" id="PF01694">
    <property type="entry name" value="Rhomboid"/>
    <property type="match status" value="1"/>
</dbReference>
<comment type="subcellular location">
    <subcellularLocation>
        <location evidence="1">Membrane</location>
        <topology evidence="1">Multi-pass membrane protein</topology>
    </subcellularLocation>
</comment>
<feature type="transmembrane region" description="Helical" evidence="7">
    <location>
        <begin position="165"/>
        <end position="182"/>
    </location>
</feature>
<dbReference type="Gene3D" id="1.20.1540.10">
    <property type="entry name" value="Rhomboid-like"/>
    <property type="match status" value="1"/>
</dbReference>
<evidence type="ECO:0000256" key="1">
    <source>
        <dbReference type="ARBA" id="ARBA00004141"/>
    </source>
</evidence>
<evidence type="ECO:0000256" key="2">
    <source>
        <dbReference type="ARBA" id="ARBA00009045"/>
    </source>
</evidence>
<dbReference type="EMBL" id="CP094326">
    <property type="protein sequence ID" value="UNY98813.1"/>
    <property type="molecule type" value="Genomic_DNA"/>
</dbReference>
<protein>
    <submittedName>
        <fullName evidence="10">Rhomboid family intramembrane serine protease</fullName>
    </submittedName>
</protein>
<gene>
    <name evidence="10" type="ORF">MQE36_00315</name>
</gene>
<keyword evidence="3 7" id="KW-0812">Transmembrane</keyword>
<feature type="domain" description="Peptidase S54 rhomboid" evidence="8">
    <location>
        <begin position="61"/>
        <end position="205"/>
    </location>
</feature>
<accession>A0ABY3YM89</accession>
<evidence type="ECO:0000256" key="3">
    <source>
        <dbReference type="ARBA" id="ARBA00022692"/>
    </source>
</evidence>
<feature type="domain" description="DUF6576" evidence="9">
    <location>
        <begin position="252"/>
        <end position="282"/>
    </location>
</feature>
<dbReference type="InterPro" id="IPR035952">
    <property type="entry name" value="Rhomboid-like_sf"/>
</dbReference>
<comment type="similarity">
    <text evidence="2">Belongs to the peptidase S54 family.</text>
</comment>
<keyword evidence="10" id="KW-0645">Protease</keyword>
<dbReference type="InterPro" id="IPR050925">
    <property type="entry name" value="Rhomboid_protease_S54"/>
</dbReference>
<evidence type="ECO:0000256" key="4">
    <source>
        <dbReference type="ARBA" id="ARBA00022801"/>
    </source>
</evidence>
<dbReference type="PANTHER" id="PTHR43731">
    <property type="entry name" value="RHOMBOID PROTEASE"/>
    <property type="match status" value="1"/>
</dbReference>
<dbReference type="InterPro" id="IPR046483">
    <property type="entry name" value="DUF6576"/>
</dbReference>
<dbReference type="InterPro" id="IPR022764">
    <property type="entry name" value="Peptidase_S54_rhomboid_dom"/>
</dbReference>
<keyword evidence="6 7" id="KW-0472">Membrane</keyword>
<dbReference type="GO" id="GO:0006508">
    <property type="term" value="P:proteolysis"/>
    <property type="evidence" value="ECO:0007669"/>
    <property type="project" value="UniProtKB-KW"/>
</dbReference>
<feature type="transmembrane region" description="Helical" evidence="7">
    <location>
        <begin position="20"/>
        <end position="38"/>
    </location>
</feature>
<dbReference type="GO" id="GO:0008233">
    <property type="term" value="F:peptidase activity"/>
    <property type="evidence" value="ECO:0007669"/>
    <property type="project" value="UniProtKB-KW"/>
</dbReference>
<name>A0ABY3YM89_9FLAO</name>
<sequence>MSITRDIQYKFKTLTVAEKLIVINVGVFIVNALFVFLMQQRQDVIVQWFQLPKGFSDFILQPWSIVSYAFFHANFMHIFWNMILLYFTGRIFLNLFNPKMFLNVYFLGAIAGGILFLLSYNLFPAFSGINTALIGASAAVMAVLIFICTYMPYQEVRVIFFNIKLWHLGAFFVLLDLIQIPMGNAGGHLAHLGGALLGFIYAKKLGEGRDIGRGFEKGVDAMVNFFKRDKKSPLKTVHKNKNTSKAGSDISKSEYQRKIDEILDKISKSGYDSLTKEEKDFLFRAGKE</sequence>
<reference evidence="10 11" key="1">
    <citation type="journal article" date="2018" name="Int. J. Syst. Evol. Microbiol.">
        <title>Zhouia spongiae sp. nov., isolated from a marine sponge.</title>
        <authorList>
            <person name="Zhuang L."/>
            <person name="Lin B."/>
            <person name="Qin F."/>
            <person name="Luo L."/>
        </authorList>
    </citation>
    <scope>NUCLEOTIDE SEQUENCE [LARGE SCALE GENOMIC DNA]</scope>
    <source>
        <strain evidence="10 11">HN-Y44</strain>
    </source>
</reference>
<dbReference type="SUPFAM" id="SSF144091">
    <property type="entry name" value="Rhomboid-like"/>
    <property type="match status" value="1"/>
</dbReference>
<evidence type="ECO:0000256" key="6">
    <source>
        <dbReference type="ARBA" id="ARBA00023136"/>
    </source>
</evidence>
<dbReference type="Pfam" id="PF20216">
    <property type="entry name" value="DUF6576"/>
    <property type="match status" value="1"/>
</dbReference>
<feature type="transmembrane region" description="Helical" evidence="7">
    <location>
        <begin position="188"/>
        <end position="206"/>
    </location>
</feature>
<dbReference type="PANTHER" id="PTHR43731:SF14">
    <property type="entry name" value="PRESENILIN-ASSOCIATED RHOMBOID-LIKE PROTEIN, MITOCHONDRIAL"/>
    <property type="match status" value="1"/>
</dbReference>
<evidence type="ECO:0000313" key="11">
    <source>
        <dbReference type="Proteomes" id="UP000829476"/>
    </source>
</evidence>
<feature type="transmembrane region" description="Helical" evidence="7">
    <location>
        <begin position="65"/>
        <end position="88"/>
    </location>
</feature>
<evidence type="ECO:0000256" key="5">
    <source>
        <dbReference type="ARBA" id="ARBA00022989"/>
    </source>
</evidence>
<keyword evidence="4" id="KW-0378">Hydrolase</keyword>
<feature type="transmembrane region" description="Helical" evidence="7">
    <location>
        <begin position="132"/>
        <end position="153"/>
    </location>
</feature>
<proteinExistence type="inferred from homology"/>